<dbReference type="AlphaFoldDB" id="A0A7X9S1K8"/>
<proteinExistence type="predicted"/>
<protein>
    <recommendedName>
        <fullName evidence="1">DUF5672 domain-containing protein</fullName>
    </recommendedName>
</protein>
<dbReference type="Pfam" id="PF18922">
    <property type="entry name" value="DUF5672"/>
    <property type="match status" value="1"/>
</dbReference>
<name>A0A7X9S1K8_9BACT</name>
<comment type="caution">
    <text evidence="2">The sequence shown here is derived from an EMBL/GenBank/DDBJ whole genome shotgun (WGS) entry which is preliminary data.</text>
</comment>
<gene>
    <name evidence="2" type="ORF">HHU12_31975</name>
</gene>
<reference evidence="2 3" key="1">
    <citation type="submission" date="2020-04" db="EMBL/GenBank/DDBJ databases">
        <title>Flammeovirga sp. SR4, a novel species isolated from seawater.</title>
        <authorList>
            <person name="Wang X."/>
        </authorList>
    </citation>
    <scope>NUCLEOTIDE SEQUENCE [LARGE SCALE GENOMIC DNA]</scope>
    <source>
        <strain evidence="2 3">ATCC 23126</strain>
    </source>
</reference>
<organism evidence="2 3">
    <name type="scientific">Flammeovirga aprica JL-4</name>
    <dbReference type="NCBI Taxonomy" id="694437"/>
    <lineage>
        <taxon>Bacteria</taxon>
        <taxon>Pseudomonadati</taxon>
        <taxon>Bacteroidota</taxon>
        <taxon>Cytophagia</taxon>
        <taxon>Cytophagales</taxon>
        <taxon>Flammeovirgaceae</taxon>
        <taxon>Flammeovirga</taxon>
    </lineage>
</organism>
<keyword evidence="3" id="KW-1185">Reference proteome</keyword>
<dbReference type="InterPro" id="IPR043729">
    <property type="entry name" value="DUF5672"/>
</dbReference>
<feature type="domain" description="DUF5672" evidence="1">
    <location>
        <begin position="59"/>
        <end position="245"/>
    </location>
</feature>
<evidence type="ECO:0000313" key="3">
    <source>
        <dbReference type="Proteomes" id="UP000576082"/>
    </source>
</evidence>
<sequence>MKECIIVIPIYKEVLDNNELISFQQCLKVLKNWDISIITYKELDTSFYTPFLEESKVQYQFTYFDQSFFQNVHGYNQLMVDKQFYKTYNTSYKYLMIYQLDCFIFEDQVQKWCARNYSYIGAPWPHGPDNEPVRYKHVGNGGLSLRKIEDHIRVIDLSSSLPKCFLSFNFAKRLKNWYAYIRLKNKNSRLFKNNYKNEDMFFGKNSTYAYSFFTAPGPKEALLFSIESRPRDCVAINNILPMGTHAWPKFDIHFWAEHIKPLGYNVKKPSKKL</sequence>
<dbReference type="RefSeq" id="WP_169660807.1">
    <property type="nucleotide sequence ID" value="NZ_JABANE010000183.1"/>
</dbReference>
<evidence type="ECO:0000259" key="1">
    <source>
        <dbReference type="Pfam" id="PF18922"/>
    </source>
</evidence>
<evidence type="ECO:0000313" key="2">
    <source>
        <dbReference type="EMBL" id="NME72621.1"/>
    </source>
</evidence>
<accession>A0A7X9S1K8</accession>
<dbReference type="Proteomes" id="UP000576082">
    <property type="component" value="Unassembled WGS sequence"/>
</dbReference>
<dbReference type="EMBL" id="JABANE010000183">
    <property type="protein sequence ID" value="NME72621.1"/>
    <property type="molecule type" value="Genomic_DNA"/>
</dbReference>